<evidence type="ECO:0000313" key="3">
    <source>
        <dbReference type="EMBL" id="TCC25518.1"/>
    </source>
</evidence>
<evidence type="ECO:0000313" key="4">
    <source>
        <dbReference type="EMBL" id="TCC37640.1"/>
    </source>
</evidence>
<gene>
    <name evidence="3" type="ORF">E0H58_15460</name>
    <name evidence="4" type="ORF">E0H92_14130</name>
</gene>
<dbReference type="EMBL" id="SJJY01000002">
    <property type="protein sequence ID" value="TCC25518.1"/>
    <property type="molecule type" value="Genomic_DNA"/>
</dbReference>
<name>A0A4R0IXH5_9ACTN</name>
<dbReference type="InterPro" id="IPR036291">
    <property type="entry name" value="NAD(P)-bd_dom_sf"/>
</dbReference>
<dbReference type="PANTHER" id="PTHR14239">
    <property type="entry name" value="DUDULIN-RELATED"/>
    <property type="match status" value="1"/>
</dbReference>
<evidence type="ECO:0000259" key="2">
    <source>
        <dbReference type="Pfam" id="PF03807"/>
    </source>
</evidence>
<dbReference type="EMBL" id="SJKC01000002">
    <property type="protein sequence ID" value="TCC37640.1"/>
    <property type="molecule type" value="Genomic_DNA"/>
</dbReference>
<dbReference type="AlphaFoldDB" id="A0A4R0IXH5"/>
<evidence type="ECO:0000313" key="6">
    <source>
        <dbReference type="Proteomes" id="UP000294225"/>
    </source>
</evidence>
<dbReference type="InterPro" id="IPR028939">
    <property type="entry name" value="P5C_Rdtase_cat_N"/>
</dbReference>
<dbReference type="RefSeq" id="WP_131461973.1">
    <property type="nucleotide sequence ID" value="NZ_SJJY01000002.1"/>
</dbReference>
<dbReference type="GO" id="GO:0016491">
    <property type="term" value="F:oxidoreductase activity"/>
    <property type="evidence" value="ECO:0007669"/>
    <property type="project" value="UniProtKB-KW"/>
</dbReference>
<evidence type="ECO:0000256" key="1">
    <source>
        <dbReference type="ARBA" id="ARBA00023002"/>
    </source>
</evidence>
<organism evidence="4 6">
    <name type="scientific">Kribbella speibonae</name>
    <dbReference type="NCBI Taxonomy" id="1572660"/>
    <lineage>
        <taxon>Bacteria</taxon>
        <taxon>Bacillati</taxon>
        <taxon>Actinomycetota</taxon>
        <taxon>Actinomycetes</taxon>
        <taxon>Propionibacteriales</taxon>
        <taxon>Kribbellaceae</taxon>
        <taxon>Kribbella</taxon>
    </lineage>
</organism>
<comment type="caution">
    <text evidence="4">The sequence shown here is derived from an EMBL/GenBank/DDBJ whole genome shotgun (WGS) entry which is preliminary data.</text>
</comment>
<dbReference type="Proteomes" id="UP000294225">
    <property type="component" value="Unassembled WGS sequence"/>
</dbReference>
<dbReference type="PANTHER" id="PTHR14239:SF10">
    <property type="entry name" value="REDUCTASE"/>
    <property type="match status" value="1"/>
</dbReference>
<dbReference type="Pfam" id="PF03807">
    <property type="entry name" value="F420_oxidored"/>
    <property type="match status" value="1"/>
</dbReference>
<proteinExistence type="predicted"/>
<dbReference type="Gene3D" id="3.40.50.720">
    <property type="entry name" value="NAD(P)-binding Rossmann-like Domain"/>
    <property type="match status" value="1"/>
</dbReference>
<feature type="domain" description="Pyrroline-5-carboxylate reductase catalytic N-terminal" evidence="2">
    <location>
        <begin position="2"/>
        <end position="87"/>
    </location>
</feature>
<keyword evidence="5" id="KW-1185">Reference proteome</keyword>
<protein>
    <submittedName>
        <fullName evidence="4">NADP oxidoreductase</fullName>
    </submittedName>
</protein>
<reference evidence="5 6" key="1">
    <citation type="submission" date="2019-02" db="EMBL/GenBank/DDBJ databases">
        <title>Kribbella capetownensis sp. nov. and Kribbella speibonae sp. nov., isolated from soil.</title>
        <authorList>
            <person name="Curtis S.M."/>
            <person name="Norton I."/>
            <person name="Everest G.J."/>
            <person name="Meyers P.R."/>
        </authorList>
    </citation>
    <scope>NUCLEOTIDE SEQUENCE [LARGE SCALE GENOMIC DNA]</scope>
    <source>
        <strain evidence="3 5">SK5</strain>
        <strain evidence="4 6">YM55</strain>
    </source>
</reference>
<dbReference type="Proteomes" id="UP000292385">
    <property type="component" value="Unassembled WGS sequence"/>
</dbReference>
<keyword evidence="1" id="KW-0560">Oxidoreductase</keyword>
<dbReference type="InterPro" id="IPR051267">
    <property type="entry name" value="STEAP_metalloreductase"/>
</dbReference>
<accession>A0A4R0IXH5</accession>
<dbReference type="SUPFAM" id="SSF51735">
    <property type="entry name" value="NAD(P)-binding Rossmann-fold domains"/>
    <property type="match status" value="1"/>
</dbReference>
<evidence type="ECO:0000313" key="5">
    <source>
        <dbReference type="Proteomes" id="UP000292385"/>
    </source>
</evidence>
<sequence length="205" mass="20623">MRIGTLGNGLMAEALASQWVKAGHDVMVGGRSADKAAEVAKRAGATAGTLQEAAAYGDVVLLAVPADVAVSVAGAVPAGTTLIDCTNALDHRDFTLAQPATAEAISRAVPEVRVVKAFNLAADAVWRNPPAGLGVPICGDSGVDQVAELVRDLGCTPVLAGGLRRAKLLEATAALAIGIWVGGGDVREMFPPLAAAFGDVPPGQP</sequence>